<dbReference type="EMBL" id="OC010192">
    <property type="protein sequence ID" value="CAD7267737.1"/>
    <property type="molecule type" value="Genomic_DNA"/>
</dbReference>
<proteinExistence type="predicted"/>
<evidence type="ECO:0000313" key="1">
    <source>
        <dbReference type="EMBL" id="CAD7267737.1"/>
    </source>
</evidence>
<organism evidence="1">
    <name type="scientific">Timema shepardi</name>
    <name type="common">Walking stick</name>
    <dbReference type="NCBI Taxonomy" id="629360"/>
    <lineage>
        <taxon>Eukaryota</taxon>
        <taxon>Metazoa</taxon>
        <taxon>Ecdysozoa</taxon>
        <taxon>Arthropoda</taxon>
        <taxon>Hexapoda</taxon>
        <taxon>Insecta</taxon>
        <taxon>Pterygota</taxon>
        <taxon>Neoptera</taxon>
        <taxon>Polyneoptera</taxon>
        <taxon>Phasmatodea</taxon>
        <taxon>Timematodea</taxon>
        <taxon>Timematoidea</taxon>
        <taxon>Timematidae</taxon>
        <taxon>Timema</taxon>
    </lineage>
</organism>
<reference evidence="1" key="1">
    <citation type="submission" date="2020-11" db="EMBL/GenBank/DDBJ databases">
        <authorList>
            <person name="Tran Van P."/>
        </authorList>
    </citation>
    <scope>NUCLEOTIDE SEQUENCE</scope>
</reference>
<protein>
    <submittedName>
        <fullName evidence="1">Uncharacterized protein</fullName>
    </submittedName>
</protein>
<dbReference type="AlphaFoldDB" id="A0A7R9B790"/>
<sequence length="60" mass="6801">MSTRASSYMNGCSRVSIRLLVTAIVHLVVVERPQPLIGVLMSPDLQIHTMLLQLQHYRNI</sequence>
<name>A0A7R9B790_TIMSH</name>
<gene>
    <name evidence="1" type="ORF">TSIB3V08_LOCUS11742</name>
</gene>
<accession>A0A7R9B790</accession>